<dbReference type="PANTHER" id="PTHR42847">
    <property type="entry name" value="ALKANESULFONATE MONOOXYGENASE"/>
    <property type="match status" value="1"/>
</dbReference>
<dbReference type="AlphaFoldDB" id="A0A949JRF1"/>
<keyword evidence="4" id="KW-0503">Monooxygenase</keyword>
<evidence type="ECO:0000313" key="7">
    <source>
        <dbReference type="Proteomes" id="UP000694501"/>
    </source>
</evidence>
<keyword evidence="7" id="KW-1185">Reference proteome</keyword>
<dbReference type="EMBL" id="JAELVF020000004">
    <property type="protein sequence ID" value="MBU7600879.1"/>
    <property type="molecule type" value="Genomic_DNA"/>
</dbReference>
<dbReference type="GO" id="GO:0008726">
    <property type="term" value="F:alkanesulfonate monooxygenase activity"/>
    <property type="evidence" value="ECO:0007669"/>
    <property type="project" value="TreeGrafter"/>
</dbReference>
<dbReference type="GO" id="GO:0046306">
    <property type="term" value="P:alkanesulfonate catabolic process"/>
    <property type="evidence" value="ECO:0007669"/>
    <property type="project" value="TreeGrafter"/>
</dbReference>
<protein>
    <submittedName>
        <fullName evidence="6">TIGR03621 family F420-dependent LLM class oxidoreductase</fullName>
    </submittedName>
</protein>
<proteinExistence type="predicted"/>
<organism evidence="6 7">
    <name type="scientific">Streptomyces tardus</name>
    <dbReference type="NCBI Taxonomy" id="2780544"/>
    <lineage>
        <taxon>Bacteria</taxon>
        <taxon>Bacillati</taxon>
        <taxon>Actinomycetota</taxon>
        <taxon>Actinomycetes</taxon>
        <taxon>Kitasatosporales</taxon>
        <taxon>Streptomycetaceae</taxon>
        <taxon>Streptomyces</taxon>
    </lineage>
</organism>
<evidence type="ECO:0000256" key="2">
    <source>
        <dbReference type="ARBA" id="ARBA00022643"/>
    </source>
</evidence>
<keyword evidence="1" id="KW-0285">Flavoprotein</keyword>
<dbReference type="InterPro" id="IPR050172">
    <property type="entry name" value="SsuD_RutA_monooxygenase"/>
</dbReference>
<evidence type="ECO:0000259" key="5">
    <source>
        <dbReference type="Pfam" id="PF00296"/>
    </source>
</evidence>
<dbReference type="InterPro" id="IPR036661">
    <property type="entry name" value="Luciferase-like_sf"/>
</dbReference>
<keyword evidence="2" id="KW-0288">FMN</keyword>
<dbReference type="InterPro" id="IPR011251">
    <property type="entry name" value="Luciferase-like_dom"/>
</dbReference>
<feature type="domain" description="Luciferase-like" evidence="5">
    <location>
        <begin position="6"/>
        <end position="234"/>
    </location>
</feature>
<comment type="caution">
    <text evidence="6">The sequence shown here is derived from an EMBL/GenBank/DDBJ whole genome shotgun (WGS) entry which is preliminary data.</text>
</comment>
<reference evidence="6" key="1">
    <citation type="submission" date="2021-06" db="EMBL/GenBank/DDBJ databases">
        <title>Sequencing of actinobacteria type strains.</title>
        <authorList>
            <person name="Nguyen G.-S."/>
            <person name="Wentzel A."/>
        </authorList>
    </citation>
    <scope>NUCLEOTIDE SEQUENCE</scope>
    <source>
        <strain evidence="6">P38-E01</strain>
    </source>
</reference>
<evidence type="ECO:0000256" key="1">
    <source>
        <dbReference type="ARBA" id="ARBA00022630"/>
    </source>
</evidence>
<evidence type="ECO:0000256" key="4">
    <source>
        <dbReference type="ARBA" id="ARBA00023033"/>
    </source>
</evidence>
<keyword evidence="3" id="KW-0560">Oxidoreductase</keyword>
<dbReference type="RefSeq" id="WP_211039570.1">
    <property type="nucleotide sequence ID" value="NZ_JAELVF020000004.1"/>
</dbReference>
<name>A0A949JRF1_9ACTN</name>
<gene>
    <name evidence="6" type="ORF">JGS22_025475</name>
</gene>
<evidence type="ECO:0000256" key="3">
    <source>
        <dbReference type="ARBA" id="ARBA00023002"/>
    </source>
</evidence>
<accession>A0A949JRF1</accession>
<dbReference type="Pfam" id="PF00296">
    <property type="entry name" value="Bac_luciferase"/>
    <property type="match status" value="1"/>
</dbReference>
<dbReference type="InterPro" id="IPR019923">
    <property type="entry name" value="Lucif-like_OxRdtase_MSMEG_2516"/>
</dbReference>
<dbReference type="Gene3D" id="3.20.20.30">
    <property type="entry name" value="Luciferase-like domain"/>
    <property type="match status" value="1"/>
</dbReference>
<sequence>MTSPFRFGINMLAPPDRSAWAAQCRTAESIGFDVLLVPDHLGMPAPFPSLVAAAEATERPRVGTFVLNAGLWNPALLAREVATTDRLTGGRLELGLGAGYVKAEHDEAGLPFGTPGERVDALARLVTELERLLNDPAREPAPAQSPLPLLLGGNGDRLLRLAARHARIAAFTAARQVPGAAPGTLGLIAPEALAERLAVYREFEAGRVRPAELNLLVQKVEITGDRRAAAERLAELGPGLSVDQLLDHPGLLLGTAAQIAEQLRAHRERFGFSYFTVLSPDMRAFAPVLEELGGH</sequence>
<dbReference type="SUPFAM" id="SSF51679">
    <property type="entry name" value="Bacterial luciferase-like"/>
    <property type="match status" value="1"/>
</dbReference>
<dbReference type="Proteomes" id="UP000694501">
    <property type="component" value="Unassembled WGS sequence"/>
</dbReference>
<evidence type="ECO:0000313" key="6">
    <source>
        <dbReference type="EMBL" id="MBU7600879.1"/>
    </source>
</evidence>
<dbReference type="NCBIfam" id="TIGR03621">
    <property type="entry name" value="F420_MSMEG_2516"/>
    <property type="match status" value="1"/>
</dbReference>
<dbReference type="PANTHER" id="PTHR42847:SF4">
    <property type="entry name" value="ALKANESULFONATE MONOOXYGENASE-RELATED"/>
    <property type="match status" value="1"/>
</dbReference>